<dbReference type="InterPro" id="IPR014284">
    <property type="entry name" value="RNA_pol_sigma-70_dom"/>
</dbReference>
<dbReference type="Pfam" id="PF08281">
    <property type="entry name" value="Sigma70_r4_2"/>
    <property type="match status" value="1"/>
</dbReference>
<dbReference type="InterPro" id="IPR013325">
    <property type="entry name" value="RNA_pol_sigma_r2"/>
</dbReference>
<comment type="caution">
    <text evidence="7">The sequence shown here is derived from an EMBL/GenBank/DDBJ whole genome shotgun (WGS) entry which is preliminary data.</text>
</comment>
<feature type="domain" description="RNA polymerase sigma-70 region 2" evidence="5">
    <location>
        <begin position="34"/>
        <end position="92"/>
    </location>
</feature>
<dbReference type="GO" id="GO:0016987">
    <property type="term" value="F:sigma factor activity"/>
    <property type="evidence" value="ECO:0007669"/>
    <property type="project" value="UniProtKB-KW"/>
</dbReference>
<protein>
    <submittedName>
        <fullName evidence="7">RNA polymerase ECF-type sigma factor SigE</fullName>
    </submittedName>
</protein>
<evidence type="ECO:0000256" key="2">
    <source>
        <dbReference type="ARBA" id="ARBA00023015"/>
    </source>
</evidence>
<keyword evidence="8" id="KW-1185">Reference proteome</keyword>
<organism evidence="7 8">
    <name type="scientific">Streptomyces lydicamycinicus</name>
    <dbReference type="NCBI Taxonomy" id="1546107"/>
    <lineage>
        <taxon>Bacteria</taxon>
        <taxon>Bacillati</taxon>
        <taxon>Actinomycetota</taxon>
        <taxon>Actinomycetes</taxon>
        <taxon>Kitasatosporales</taxon>
        <taxon>Streptomycetaceae</taxon>
        <taxon>Streptomyces</taxon>
    </lineage>
</organism>
<evidence type="ECO:0000313" key="8">
    <source>
        <dbReference type="Proteomes" id="UP000048965"/>
    </source>
</evidence>
<evidence type="ECO:0000256" key="4">
    <source>
        <dbReference type="ARBA" id="ARBA00023163"/>
    </source>
</evidence>
<dbReference type="AlphaFoldDB" id="A0A0P4RCN0"/>
<dbReference type="Gene3D" id="1.10.10.10">
    <property type="entry name" value="Winged helix-like DNA-binding domain superfamily/Winged helix DNA-binding domain"/>
    <property type="match status" value="1"/>
</dbReference>
<dbReference type="InterPro" id="IPR036388">
    <property type="entry name" value="WH-like_DNA-bd_sf"/>
</dbReference>
<accession>A0A0P4RCN0</accession>
<dbReference type="Gene3D" id="1.10.1740.10">
    <property type="match status" value="1"/>
</dbReference>
<dbReference type="GO" id="GO:0003677">
    <property type="term" value="F:DNA binding"/>
    <property type="evidence" value="ECO:0007669"/>
    <property type="project" value="InterPro"/>
</dbReference>
<sequence length="192" mass="21962">MSDYGDGQQLRPDPMDGLRGDFTAFFKEAQYGYLGYAYQWLRHRQDAEDVVQIAGMKIHAKWDEFQSHPNFRALCLRVLRDAIKDHIRSRNRATRRERAAAAEAGLHQSCVDQILHLGTFDALDRAMDELARREPVQADCVRLRVAQLSYEEIAETLGITPGTARTYYSRGRQLAKELAASYLRNDQEGEPS</sequence>
<dbReference type="Pfam" id="PF04542">
    <property type="entry name" value="Sigma70_r2"/>
    <property type="match status" value="1"/>
</dbReference>
<evidence type="ECO:0000256" key="1">
    <source>
        <dbReference type="ARBA" id="ARBA00010641"/>
    </source>
</evidence>
<evidence type="ECO:0000259" key="6">
    <source>
        <dbReference type="Pfam" id="PF08281"/>
    </source>
</evidence>
<dbReference type="GO" id="GO:0006352">
    <property type="term" value="P:DNA-templated transcription initiation"/>
    <property type="evidence" value="ECO:0007669"/>
    <property type="project" value="InterPro"/>
</dbReference>
<comment type="similarity">
    <text evidence="1">Belongs to the sigma-70 factor family. ECF subfamily.</text>
</comment>
<evidence type="ECO:0000313" key="7">
    <source>
        <dbReference type="EMBL" id="GAO10457.1"/>
    </source>
</evidence>
<name>A0A0P4RCN0_9ACTN</name>
<evidence type="ECO:0000256" key="3">
    <source>
        <dbReference type="ARBA" id="ARBA00023082"/>
    </source>
</evidence>
<dbReference type="EMBL" id="BBNO01000007">
    <property type="protein sequence ID" value="GAO10457.1"/>
    <property type="molecule type" value="Genomic_DNA"/>
</dbReference>
<proteinExistence type="inferred from homology"/>
<dbReference type="NCBIfam" id="TIGR02937">
    <property type="entry name" value="sigma70-ECF"/>
    <property type="match status" value="1"/>
</dbReference>
<keyword evidence="3" id="KW-0731">Sigma factor</keyword>
<dbReference type="SUPFAM" id="SSF88946">
    <property type="entry name" value="Sigma2 domain of RNA polymerase sigma factors"/>
    <property type="match status" value="1"/>
</dbReference>
<gene>
    <name evidence="7" type="primary">sigE</name>
    <name evidence="7" type="ORF">TPA0598_07_01810</name>
</gene>
<dbReference type="PANTHER" id="PTHR43133">
    <property type="entry name" value="RNA POLYMERASE ECF-TYPE SIGMA FACTO"/>
    <property type="match status" value="1"/>
</dbReference>
<dbReference type="RefSeq" id="WP_158894626.1">
    <property type="nucleotide sequence ID" value="NZ_BBNO01000007.1"/>
</dbReference>
<feature type="domain" description="RNA polymerase sigma factor 70 region 4 type 2" evidence="6">
    <location>
        <begin position="122"/>
        <end position="173"/>
    </location>
</feature>
<reference evidence="7 8" key="2">
    <citation type="journal article" date="2015" name="Stand. Genomic Sci.">
        <title>Draft genome sequence of marine-derived Streptomyces sp. TP-A0598, a producer of anti-MRSA antibiotic lydicamycins.</title>
        <authorList>
            <person name="Komaki H."/>
            <person name="Ichikawa N."/>
            <person name="Hosoyama A."/>
            <person name="Fujita N."/>
            <person name="Igarashi Y."/>
        </authorList>
    </citation>
    <scope>NUCLEOTIDE SEQUENCE [LARGE SCALE GENOMIC DNA]</scope>
    <source>
        <strain evidence="7 8">NBRC 110027</strain>
    </source>
</reference>
<dbReference type="InterPro" id="IPR013324">
    <property type="entry name" value="RNA_pol_sigma_r3/r4-like"/>
</dbReference>
<dbReference type="PANTHER" id="PTHR43133:SF39">
    <property type="entry name" value="SIMILAR TO RNA POLYMERASE SIGMA-E FACTOR"/>
    <property type="match status" value="1"/>
</dbReference>
<keyword evidence="2" id="KW-0805">Transcription regulation</keyword>
<dbReference type="InterPro" id="IPR013249">
    <property type="entry name" value="RNA_pol_sigma70_r4_t2"/>
</dbReference>
<dbReference type="InterPro" id="IPR039425">
    <property type="entry name" value="RNA_pol_sigma-70-like"/>
</dbReference>
<evidence type="ECO:0000259" key="5">
    <source>
        <dbReference type="Pfam" id="PF04542"/>
    </source>
</evidence>
<keyword evidence="4" id="KW-0804">Transcription</keyword>
<dbReference type="InterPro" id="IPR007627">
    <property type="entry name" value="RNA_pol_sigma70_r2"/>
</dbReference>
<dbReference type="OrthoDB" id="4184998at2"/>
<dbReference type="SUPFAM" id="SSF88659">
    <property type="entry name" value="Sigma3 and sigma4 domains of RNA polymerase sigma factors"/>
    <property type="match status" value="1"/>
</dbReference>
<reference evidence="8" key="1">
    <citation type="submission" date="2014-09" db="EMBL/GenBank/DDBJ databases">
        <title>Whole genome shotgun sequence of Streptomyces sp. NBRC 110027.</title>
        <authorList>
            <person name="Komaki H."/>
            <person name="Ichikawa N."/>
            <person name="Katano-Makiyama Y."/>
            <person name="Hosoyama A."/>
            <person name="Hashimoto M."/>
            <person name="Uohara A."/>
            <person name="Kitahashi Y."/>
            <person name="Ohji S."/>
            <person name="Kimura A."/>
            <person name="Yamazoe A."/>
            <person name="Igarashi Y."/>
            <person name="Fujita N."/>
        </authorList>
    </citation>
    <scope>NUCLEOTIDE SEQUENCE [LARGE SCALE GENOMIC DNA]</scope>
    <source>
        <strain evidence="8">NBRC 110027</strain>
    </source>
</reference>
<dbReference type="Proteomes" id="UP000048965">
    <property type="component" value="Unassembled WGS sequence"/>
</dbReference>